<dbReference type="InterPro" id="IPR046670">
    <property type="entry name" value="DUF6540"/>
</dbReference>
<protein>
    <recommendedName>
        <fullName evidence="3">PPPDE domain-containing protein</fullName>
    </recommendedName>
</protein>
<accession>A0A401G870</accession>
<gene>
    <name evidence="1" type="ORF">SCP_0112650</name>
</gene>
<dbReference type="RefSeq" id="XP_027609293.1">
    <property type="nucleotide sequence ID" value="XM_027753492.1"/>
</dbReference>
<comment type="caution">
    <text evidence="1">The sequence shown here is derived from an EMBL/GenBank/DDBJ whole genome shotgun (WGS) entry which is preliminary data.</text>
</comment>
<organism evidence="1 2">
    <name type="scientific">Sparassis crispa</name>
    <dbReference type="NCBI Taxonomy" id="139825"/>
    <lineage>
        <taxon>Eukaryota</taxon>
        <taxon>Fungi</taxon>
        <taxon>Dikarya</taxon>
        <taxon>Basidiomycota</taxon>
        <taxon>Agaricomycotina</taxon>
        <taxon>Agaricomycetes</taxon>
        <taxon>Polyporales</taxon>
        <taxon>Sparassidaceae</taxon>
        <taxon>Sparassis</taxon>
    </lineage>
</organism>
<evidence type="ECO:0000313" key="2">
    <source>
        <dbReference type="Proteomes" id="UP000287166"/>
    </source>
</evidence>
<dbReference type="GeneID" id="38775297"/>
<proteinExistence type="predicted"/>
<dbReference type="Pfam" id="PF20174">
    <property type="entry name" value="DUF6540"/>
    <property type="match status" value="1"/>
</dbReference>
<name>A0A401G870_9APHY</name>
<dbReference type="InParanoid" id="A0A401G870"/>
<sequence>MTSSLQVTQVWRGTDSEGNILPLHWALVVPTSGPDSDPVGNLYNAAGNIDTFHYEELTNVSLKNINWRGSLVVCNFPTDALHVVESILRRTPVVRHDYGWNCQNWVWACLRQLRRSGFDVRPKITWEGLRAEMFKLLEAWEAGDI</sequence>
<dbReference type="OrthoDB" id="37659at2759"/>
<evidence type="ECO:0000313" key="1">
    <source>
        <dbReference type="EMBL" id="GBE78380.1"/>
    </source>
</evidence>
<reference evidence="1 2" key="1">
    <citation type="journal article" date="2018" name="Sci. Rep.">
        <title>Genome sequence of the cauliflower mushroom Sparassis crispa (Hanabiratake) and its association with beneficial usage.</title>
        <authorList>
            <person name="Kiyama R."/>
            <person name="Furutani Y."/>
            <person name="Kawaguchi K."/>
            <person name="Nakanishi T."/>
        </authorList>
    </citation>
    <scope>NUCLEOTIDE SEQUENCE [LARGE SCALE GENOMIC DNA]</scope>
</reference>
<evidence type="ECO:0008006" key="3">
    <source>
        <dbReference type="Google" id="ProtNLM"/>
    </source>
</evidence>
<dbReference type="Proteomes" id="UP000287166">
    <property type="component" value="Unassembled WGS sequence"/>
</dbReference>
<dbReference type="AlphaFoldDB" id="A0A401G870"/>
<dbReference type="EMBL" id="BFAD01000001">
    <property type="protein sequence ID" value="GBE78380.1"/>
    <property type="molecule type" value="Genomic_DNA"/>
</dbReference>
<keyword evidence="2" id="KW-1185">Reference proteome</keyword>